<dbReference type="InterPro" id="IPR016064">
    <property type="entry name" value="NAD/diacylglycerol_kinase_sf"/>
</dbReference>
<dbReference type="Pfam" id="PF20143">
    <property type="entry name" value="NAD_kinase_C"/>
    <property type="match status" value="1"/>
</dbReference>
<organism evidence="7 8">
    <name type="scientific">Sharpea azabuensis</name>
    <dbReference type="NCBI Taxonomy" id="322505"/>
    <lineage>
        <taxon>Bacteria</taxon>
        <taxon>Bacillati</taxon>
        <taxon>Bacillota</taxon>
        <taxon>Erysipelotrichia</taxon>
        <taxon>Erysipelotrichales</taxon>
        <taxon>Coprobacillaceae</taxon>
        <taxon>Sharpea</taxon>
    </lineage>
</organism>
<accession>A0A1H6V2Z3</accession>
<dbReference type="InterPro" id="IPR002504">
    <property type="entry name" value="NADK"/>
</dbReference>
<dbReference type="GO" id="GO:0046872">
    <property type="term" value="F:metal ion binding"/>
    <property type="evidence" value="ECO:0007669"/>
    <property type="project" value="UniProtKB-UniRule"/>
</dbReference>
<dbReference type="GO" id="GO:0006741">
    <property type="term" value="P:NADP+ biosynthetic process"/>
    <property type="evidence" value="ECO:0007669"/>
    <property type="project" value="UniProtKB-UniRule"/>
</dbReference>
<feature type="binding site" evidence="6">
    <location>
        <begin position="155"/>
        <end position="160"/>
    </location>
    <ligand>
        <name>NAD(+)</name>
        <dbReference type="ChEBI" id="CHEBI:57540"/>
    </ligand>
</feature>
<dbReference type="Proteomes" id="UP000183028">
    <property type="component" value="Unassembled WGS sequence"/>
</dbReference>
<evidence type="ECO:0000256" key="4">
    <source>
        <dbReference type="ARBA" id="ARBA00023027"/>
    </source>
</evidence>
<keyword evidence="8" id="KW-1185">Reference proteome</keyword>
<dbReference type="eggNOG" id="COG0061">
    <property type="taxonomic scope" value="Bacteria"/>
</dbReference>
<evidence type="ECO:0000256" key="6">
    <source>
        <dbReference type="HAMAP-Rule" id="MF_00361"/>
    </source>
</evidence>
<dbReference type="InterPro" id="IPR017437">
    <property type="entry name" value="ATP-NAD_kinase_PpnK-typ_C"/>
</dbReference>
<dbReference type="GO" id="GO:0019674">
    <property type="term" value="P:NAD+ metabolic process"/>
    <property type="evidence" value="ECO:0007669"/>
    <property type="project" value="InterPro"/>
</dbReference>
<sequence>MQRYAIVERGDEASARLSKKLRKDLDAFLTYDEVHPELVISVGGDGTMLRSVHDYIDQLEEVAFVGIHTGTLGFFTDYTIDEANLLVYDIKDKALTVEKRSMIEIEFNEQKFYALNEMRLENSIHSQVIDVFINGEHLETFRGNGLCISTPSGSTAYNKSIHGAIMAPGPELMQISEIAGINHNAYRSLGSSLILNDSQHVRLETQNYHNAVLCIDLDAFHLEENVTIDVSMSKKYARFASYRQVSFIDRLKKAFL</sequence>
<feature type="binding site" evidence="6">
    <location>
        <begin position="45"/>
        <end position="46"/>
    </location>
    <ligand>
        <name>NAD(+)</name>
        <dbReference type="ChEBI" id="CHEBI:57540"/>
    </ligand>
</feature>
<dbReference type="AlphaFoldDB" id="A0A1H6V2Z3"/>
<dbReference type="Gene3D" id="3.40.50.10330">
    <property type="entry name" value="Probable inorganic polyphosphate/atp-NAD kinase, domain 1"/>
    <property type="match status" value="1"/>
</dbReference>
<dbReference type="GO" id="GO:0051287">
    <property type="term" value="F:NAD binding"/>
    <property type="evidence" value="ECO:0007669"/>
    <property type="project" value="UniProtKB-ARBA"/>
</dbReference>
<proteinExistence type="inferred from homology"/>
<keyword evidence="4 6" id="KW-0520">NAD</keyword>
<dbReference type="GO" id="GO:0005737">
    <property type="term" value="C:cytoplasm"/>
    <property type="evidence" value="ECO:0007669"/>
    <property type="project" value="UniProtKB-SubCell"/>
</dbReference>
<comment type="cofactor">
    <cofactor evidence="6">
        <name>a divalent metal cation</name>
        <dbReference type="ChEBI" id="CHEBI:60240"/>
    </cofactor>
</comment>
<comment type="subcellular location">
    <subcellularLocation>
        <location evidence="6">Cytoplasm</location>
    </subcellularLocation>
</comment>
<dbReference type="SUPFAM" id="SSF111331">
    <property type="entry name" value="NAD kinase/diacylglycerol kinase-like"/>
    <property type="match status" value="1"/>
</dbReference>
<dbReference type="Pfam" id="PF01513">
    <property type="entry name" value="NAD_kinase"/>
    <property type="match status" value="1"/>
</dbReference>
<keyword evidence="1 6" id="KW-0808">Transferase</keyword>
<gene>
    <name evidence="6" type="primary">nadK</name>
    <name evidence="7" type="ORF">SAMN04487834_10425</name>
</gene>
<comment type="catalytic activity">
    <reaction evidence="5 6">
        <text>NAD(+) + ATP = ADP + NADP(+) + H(+)</text>
        <dbReference type="Rhea" id="RHEA:18629"/>
        <dbReference type="ChEBI" id="CHEBI:15378"/>
        <dbReference type="ChEBI" id="CHEBI:30616"/>
        <dbReference type="ChEBI" id="CHEBI:57540"/>
        <dbReference type="ChEBI" id="CHEBI:58349"/>
        <dbReference type="ChEBI" id="CHEBI:456216"/>
        <dbReference type="EC" id="2.7.1.23"/>
    </reaction>
</comment>
<dbReference type="GeneID" id="54120933"/>
<comment type="similarity">
    <text evidence="6">Belongs to the NAD kinase family.</text>
</comment>
<dbReference type="HAMAP" id="MF_00361">
    <property type="entry name" value="NAD_kinase"/>
    <property type="match status" value="1"/>
</dbReference>
<comment type="caution">
    <text evidence="6">Lacks conserved residue(s) required for the propagation of feature annotation.</text>
</comment>
<dbReference type="InterPro" id="IPR017438">
    <property type="entry name" value="ATP-NAD_kinase_N"/>
</dbReference>
<comment type="function">
    <text evidence="6">Involved in the regulation of the intracellular balance of NAD and NADP, and is a key enzyme in the biosynthesis of NADP. Catalyzes specifically the phosphorylation on 2'-hydroxyl of the adenosine moiety of NAD to yield NADP.</text>
</comment>
<evidence type="ECO:0000256" key="3">
    <source>
        <dbReference type="ARBA" id="ARBA00022857"/>
    </source>
</evidence>
<evidence type="ECO:0000256" key="2">
    <source>
        <dbReference type="ARBA" id="ARBA00022777"/>
    </source>
</evidence>
<evidence type="ECO:0000256" key="5">
    <source>
        <dbReference type="ARBA" id="ARBA00047925"/>
    </source>
</evidence>
<dbReference type="EMBL" id="FNYK01000042">
    <property type="protein sequence ID" value="SEI98959.1"/>
    <property type="molecule type" value="Genomic_DNA"/>
</dbReference>
<feature type="binding site" evidence="6">
    <location>
        <position position="179"/>
    </location>
    <ligand>
        <name>NAD(+)</name>
        <dbReference type="ChEBI" id="CHEBI:57540"/>
    </ligand>
</feature>
<reference evidence="8" key="1">
    <citation type="submission" date="2016-10" db="EMBL/GenBank/DDBJ databases">
        <authorList>
            <person name="Varghese N."/>
        </authorList>
    </citation>
    <scope>NUCLEOTIDE SEQUENCE [LARGE SCALE GENOMIC DNA]</scope>
    <source>
        <strain evidence="8">DSM 20406</strain>
    </source>
</reference>
<dbReference type="EC" id="2.7.1.23" evidence="6"/>
<dbReference type="GO" id="GO:0005524">
    <property type="term" value="F:ATP binding"/>
    <property type="evidence" value="ECO:0007669"/>
    <property type="project" value="UniProtKB-KW"/>
</dbReference>
<feature type="binding site" evidence="6">
    <location>
        <position position="142"/>
    </location>
    <ligand>
        <name>NAD(+)</name>
        <dbReference type="ChEBI" id="CHEBI:57540"/>
    </ligand>
</feature>
<dbReference type="OrthoDB" id="9774737at2"/>
<keyword evidence="3 6" id="KW-0521">NADP</keyword>
<dbReference type="Gene3D" id="2.60.200.30">
    <property type="entry name" value="Probable inorganic polyphosphate/atp-NAD kinase, domain 2"/>
    <property type="match status" value="1"/>
</dbReference>
<dbReference type="PANTHER" id="PTHR20275:SF0">
    <property type="entry name" value="NAD KINASE"/>
    <property type="match status" value="1"/>
</dbReference>
<keyword evidence="6" id="KW-0067">ATP-binding</keyword>
<dbReference type="STRING" id="322505.SAMN04487836_13123"/>
<feature type="binding site" evidence="6">
    <location>
        <position position="50"/>
    </location>
    <ligand>
        <name>NAD(+)</name>
        <dbReference type="ChEBI" id="CHEBI:57540"/>
    </ligand>
</feature>
<dbReference type="PANTHER" id="PTHR20275">
    <property type="entry name" value="NAD KINASE"/>
    <property type="match status" value="1"/>
</dbReference>
<keyword evidence="6" id="KW-0547">Nucleotide-binding</keyword>
<keyword evidence="6" id="KW-0963">Cytoplasm</keyword>
<evidence type="ECO:0000313" key="8">
    <source>
        <dbReference type="Proteomes" id="UP000183028"/>
    </source>
</evidence>
<keyword evidence="2 6" id="KW-0418">Kinase</keyword>
<feature type="binding site" evidence="6">
    <location>
        <position position="144"/>
    </location>
    <ligand>
        <name>NAD(+)</name>
        <dbReference type="ChEBI" id="CHEBI:57540"/>
    </ligand>
</feature>
<dbReference type="NCBIfam" id="NF003424">
    <property type="entry name" value="PRK04885.1"/>
    <property type="match status" value="1"/>
</dbReference>
<name>A0A1H6V2Z3_9FIRM</name>
<feature type="active site" description="Proton acceptor" evidence="6">
    <location>
        <position position="45"/>
    </location>
</feature>
<evidence type="ECO:0000313" key="7">
    <source>
        <dbReference type="EMBL" id="SEI98959.1"/>
    </source>
</evidence>
<evidence type="ECO:0000256" key="1">
    <source>
        <dbReference type="ARBA" id="ARBA00022679"/>
    </source>
</evidence>
<protein>
    <recommendedName>
        <fullName evidence="6">NAD kinase</fullName>
        <ecNumber evidence="6">2.7.1.23</ecNumber>
    </recommendedName>
    <alternativeName>
        <fullName evidence="6">ATP-dependent NAD kinase</fullName>
    </alternativeName>
</protein>
<feature type="binding site" evidence="6">
    <location>
        <begin position="116"/>
        <end position="117"/>
    </location>
    <ligand>
        <name>NAD(+)</name>
        <dbReference type="ChEBI" id="CHEBI:57540"/>
    </ligand>
</feature>
<dbReference type="RefSeq" id="WP_033163544.1">
    <property type="nucleotide sequence ID" value="NZ_CACVPP010000027.1"/>
</dbReference>
<dbReference type="GO" id="GO:0003951">
    <property type="term" value="F:NAD+ kinase activity"/>
    <property type="evidence" value="ECO:0007669"/>
    <property type="project" value="UniProtKB-UniRule"/>
</dbReference>